<organism evidence="4 5">
    <name type="scientific">Quercus suber</name>
    <name type="common">Cork oak</name>
    <dbReference type="NCBI Taxonomy" id="58331"/>
    <lineage>
        <taxon>Eukaryota</taxon>
        <taxon>Viridiplantae</taxon>
        <taxon>Streptophyta</taxon>
        <taxon>Embryophyta</taxon>
        <taxon>Tracheophyta</taxon>
        <taxon>Spermatophyta</taxon>
        <taxon>Magnoliopsida</taxon>
        <taxon>eudicotyledons</taxon>
        <taxon>Gunneridae</taxon>
        <taxon>Pentapetalae</taxon>
        <taxon>rosids</taxon>
        <taxon>fabids</taxon>
        <taxon>Fagales</taxon>
        <taxon>Fagaceae</taxon>
        <taxon>Quercus</taxon>
    </lineage>
</organism>
<feature type="signal peptide" evidence="3">
    <location>
        <begin position="1"/>
        <end position="28"/>
    </location>
</feature>
<keyword evidence="2" id="KW-0812">Transmembrane</keyword>
<feature type="transmembrane region" description="Helical" evidence="2">
    <location>
        <begin position="58"/>
        <end position="78"/>
    </location>
</feature>
<evidence type="ECO:0000256" key="1">
    <source>
        <dbReference type="SAM" id="MobiDB-lite"/>
    </source>
</evidence>
<keyword evidence="2" id="KW-0472">Membrane</keyword>
<dbReference type="AlphaFoldDB" id="A0AAW0LJK9"/>
<dbReference type="EMBL" id="PKMF04000091">
    <property type="protein sequence ID" value="KAK7851112.1"/>
    <property type="molecule type" value="Genomic_DNA"/>
</dbReference>
<keyword evidence="3" id="KW-0732">Signal</keyword>
<feature type="region of interest" description="Disordered" evidence="1">
    <location>
        <begin position="107"/>
        <end position="129"/>
    </location>
</feature>
<evidence type="ECO:0000256" key="3">
    <source>
        <dbReference type="SAM" id="SignalP"/>
    </source>
</evidence>
<evidence type="ECO:0008006" key="6">
    <source>
        <dbReference type="Google" id="ProtNLM"/>
    </source>
</evidence>
<keyword evidence="2" id="KW-1133">Transmembrane helix</keyword>
<dbReference type="PANTHER" id="PTHR33592:SF20">
    <property type="match status" value="1"/>
</dbReference>
<dbReference type="PANTHER" id="PTHR33592">
    <property type="entry name" value="TRANSMEMBRANE PROTEIN"/>
    <property type="match status" value="1"/>
</dbReference>
<keyword evidence="5" id="KW-1185">Reference proteome</keyword>
<name>A0AAW0LJK9_QUESU</name>
<evidence type="ECO:0000313" key="5">
    <source>
        <dbReference type="Proteomes" id="UP000237347"/>
    </source>
</evidence>
<evidence type="ECO:0000313" key="4">
    <source>
        <dbReference type="EMBL" id="KAK7851112.1"/>
    </source>
</evidence>
<dbReference type="Proteomes" id="UP000237347">
    <property type="component" value="Unassembled WGS sequence"/>
</dbReference>
<reference evidence="4 5" key="1">
    <citation type="journal article" date="2018" name="Sci. Data">
        <title>The draft genome sequence of cork oak.</title>
        <authorList>
            <person name="Ramos A.M."/>
            <person name="Usie A."/>
            <person name="Barbosa P."/>
            <person name="Barros P.M."/>
            <person name="Capote T."/>
            <person name="Chaves I."/>
            <person name="Simoes F."/>
            <person name="Abreu I."/>
            <person name="Carrasquinho I."/>
            <person name="Faro C."/>
            <person name="Guimaraes J.B."/>
            <person name="Mendonca D."/>
            <person name="Nobrega F."/>
            <person name="Rodrigues L."/>
            <person name="Saibo N.J.M."/>
            <person name="Varela M.C."/>
            <person name="Egas C."/>
            <person name="Matos J."/>
            <person name="Miguel C.M."/>
            <person name="Oliveira M.M."/>
            <person name="Ricardo C.P."/>
            <person name="Goncalves S."/>
        </authorList>
    </citation>
    <scope>NUCLEOTIDE SEQUENCE [LARGE SCALE GENOMIC DNA]</scope>
    <source>
        <strain evidence="5">cv. HL8</strain>
    </source>
</reference>
<comment type="caution">
    <text evidence="4">The sequence shown here is derived from an EMBL/GenBank/DDBJ whole genome shotgun (WGS) entry which is preliminary data.</text>
</comment>
<sequence>MGFSHIWKNVLIMLLFVTILFASSQVGAMRPLEGEQWVKKESLLLQSVQVGDGDCLMGFSHVWKIVLTVLLIVTILFASPQVGATRLLEGEQWLKKESLLLQSLQRAPVTPSGPNPCTNIPGQNEGICH</sequence>
<accession>A0AAW0LJK9</accession>
<gene>
    <name evidence="4" type="ORF">CFP56_042928</name>
</gene>
<feature type="chain" id="PRO_5043844389" description="Transmembrane protein" evidence="3">
    <location>
        <begin position="29"/>
        <end position="129"/>
    </location>
</feature>
<evidence type="ECO:0000256" key="2">
    <source>
        <dbReference type="SAM" id="Phobius"/>
    </source>
</evidence>
<protein>
    <recommendedName>
        <fullName evidence="6">Transmembrane protein</fullName>
    </recommendedName>
</protein>
<proteinExistence type="predicted"/>